<evidence type="ECO:0000313" key="8">
    <source>
        <dbReference type="EMBL" id="KUK66621.1"/>
    </source>
</evidence>
<dbReference type="Proteomes" id="UP000264215">
    <property type="component" value="Unassembled WGS sequence"/>
</dbReference>
<dbReference type="Proteomes" id="UP000054260">
    <property type="component" value="Unassembled WGS sequence"/>
</dbReference>
<evidence type="ECO:0000313" key="11">
    <source>
        <dbReference type="Proteomes" id="UP000055014"/>
    </source>
</evidence>
<dbReference type="EMBL" id="LGGH01000191">
    <property type="protein sequence ID" value="KUK66621.1"/>
    <property type="molecule type" value="Genomic_DNA"/>
</dbReference>
<dbReference type="Proteomes" id="UP000055014">
    <property type="component" value="Unassembled WGS sequence"/>
</dbReference>
<keyword evidence="3 6" id="KW-0812">Transmembrane</keyword>
<reference evidence="8" key="1">
    <citation type="journal article" date="2015" name="MBio">
        <title>Genome-resolved metagenomic analysis reveals roles for candidate phyla and other microbial community members in biogeochemical transformations in oil reservoirs.</title>
        <authorList>
            <person name="Hu P."/>
            <person name="Tom L."/>
            <person name="Singh A."/>
            <person name="Thomas B.C."/>
            <person name="Baker B.J."/>
            <person name="Piceno Y.M."/>
            <person name="Andersen G.L."/>
            <person name="Banfield J.F."/>
        </authorList>
    </citation>
    <scope>NUCLEOTIDE SEQUENCE [LARGE SCALE GENOMIC DNA]</scope>
    <source>
        <strain evidence="8">46_47</strain>
        <strain evidence="9">46_70</strain>
    </source>
</reference>
<dbReference type="GO" id="GO:0022857">
    <property type="term" value="F:transmembrane transporter activity"/>
    <property type="evidence" value="ECO:0007669"/>
    <property type="project" value="InterPro"/>
</dbReference>
<evidence type="ECO:0000313" key="9">
    <source>
        <dbReference type="EMBL" id="KUK91464.1"/>
    </source>
</evidence>
<evidence type="ECO:0000313" key="7">
    <source>
        <dbReference type="EMBL" id="HCO70500.1"/>
    </source>
</evidence>
<feature type="transmembrane region" description="Helical" evidence="6">
    <location>
        <begin position="42"/>
        <end position="63"/>
    </location>
</feature>
<accession>A0A101GXU8</accession>
<name>A0A101GXU8_9BACT</name>
<feature type="transmembrane region" description="Helical" evidence="6">
    <location>
        <begin position="101"/>
        <end position="121"/>
    </location>
</feature>
<dbReference type="AlphaFoldDB" id="A0A101GXU8"/>
<feature type="transmembrane region" description="Helical" evidence="6">
    <location>
        <begin position="202"/>
        <end position="222"/>
    </location>
</feature>
<gene>
    <name evidence="7" type="ORF">DIT26_08010</name>
    <name evidence="8" type="ORF">XD86_1131</name>
    <name evidence="9" type="ORF">XE02_0022</name>
</gene>
<dbReference type="EMBL" id="LGGW01000001">
    <property type="protein sequence ID" value="KUK91464.1"/>
    <property type="molecule type" value="Genomic_DNA"/>
</dbReference>
<keyword evidence="5 6" id="KW-0472">Membrane</keyword>
<keyword evidence="4 6" id="KW-1133">Transmembrane helix</keyword>
<dbReference type="Pfam" id="PF02653">
    <property type="entry name" value="BPD_transp_2"/>
    <property type="match status" value="1"/>
</dbReference>
<evidence type="ECO:0000313" key="10">
    <source>
        <dbReference type="Proteomes" id="UP000054260"/>
    </source>
</evidence>
<proteinExistence type="predicted"/>
<comment type="subcellular location">
    <subcellularLocation>
        <location evidence="1">Cell membrane</location>
        <topology evidence="1">Multi-pass membrane protein</topology>
    </subcellularLocation>
</comment>
<dbReference type="PANTHER" id="PTHR43370:SF1">
    <property type="entry name" value="GUANOSINE ABC TRANSPORTER PERMEASE PROTEIN NUPQ"/>
    <property type="match status" value="1"/>
</dbReference>
<reference evidence="7 12" key="3">
    <citation type="journal article" date="2018" name="Nat. Biotechnol.">
        <title>A standardized bacterial taxonomy based on genome phylogeny substantially revises the tree of life.</title>
        <authorList>
            <person name="Parks D.H."/>
            <person name="Chuvochina M."/>
            <person name="Waite D.W."/>
            <person name="Rinke C."/>
            <person name="Skarshewski A."/>
            <person name="Chaumeil P.A."/>
            <person name="Hugenholtz P."/>
        </authorList>
    </citation>
    <scope>NUCLEOTIDE SEQUENCE [LARGE SCALE GENOMIC DNA]</scope>
    <source>
        <strain evidence="7">UBA9905</strain>
    </source>
</reference>
<feature type="transmembrane region" description="Helical" evidence="6">
    <location>
        <begin position="284"/>
        <end position="302"/>
    </location>
</feature>
<sequence>MSWIEAIFAILVNPLFYKLTLLSATPLIFASLGGTYSEITGVTNIALEGIMLMGAFTSIVFTLLSGNAWIGVLMAVIIGTGFTWFHAWASIRWSANQIVSATALVIIAQGTTSFLMIPIFGNEGQTDFIGRVAYLEAGWLKEIPFIGDIFGSMSPFTYLAIISVAASWFLMYKTPLGLRMRAVGENPEAADTLGINVFKIRYFGVLMSGVFASLAGAFLSVGELGRFVENMIHGRGFIALAAMILGNWNPVGAMWAAILFGAAEAMNLQLQSSSIVSVSASVKPLFNMLPFVVTLIVVGGFIGKTRSPAASGTPYEKES</sequence>
<evidence type="ECO:0000256" key="1">
    <source>
        <dbReference type="ARBA" id="ARBA00004651"/>
    </source>
</evidence>
<dbReference type="PANTHER" id="PTHR43370">
    <property type="entry name" value="SUGAR ABC TRANSPORTER INTEGRAL MEMBRANE PROTEIN-RELATED"/>
    <property type="match status" value="1"/>
</dbReference>
<dbReference type="GO" id="GO:0005886">
    <property type="term" value="C:plasma membrane"/>
    <property type="evidence" value="ECO:0007669"/>
    <property type="project" value="UniProtKB-SubCell"/>
</dbReference>
<protein>
    <submittedName>
        <fullName evidence="7 8">ABC transporter permease</fullName>
    </submittedName>
</protein>
<evidence type="ECO:0000256" key="3">
    <source>
        <dbReference type="ARBA" id="ARBA00022692"/>
    </source>
</evidence>
<evidence type="ECO:0000256" key="2">
    <source>
        <dbReference type="ARBA" id="ARBA00022475"/>
    </source>
</evidence>
<dbReference type="PATRIC" id="fig|1236046.5.peg.571"/>
<organism evidence="8 10">
    <name type="scientific">Mesotoga infera</name>
    <dbReference type="NCBI Taxonomy" id="1236046"/>
    <lineage>
        <taxon>Bacteria</taxon>
        <taxon>Thermotogati</taxon>
        <taxon>Thermotogota</taxon>
        <taxon>Thermotogae</taxon>
        <taxon>Kosmotogales</taxon>
        <taxon>Kosmotogaceae</taxon>
        <taxon>Mesotoga</taxon>
    </lineage>
</organism>
<dbReference type="InterPro" id="IPR001851">
    <property type="entry name" value="ABC_transp_permease"/>
</dbReference>
<feature type="transmembrane region" description="Helical" evidence="6">
    <location>
        <begin position="6"/>
        <end position="30"/>
    </location>
</feature>
<comment type="caution">
    <text evidence="8">The sequence shown here is derived from an EMBL/GenBank/DDBJ whole genome shotgun (WGS) entry which is preliminary data.</text>
</comment>
<feature type="transmembrane region" description="Helical" evidence="6">
    <location>
        <begin position="69"/>
        <end position="89"/>
    </location>
</feature>
<feature type="transmembrane region" description="Helical" evidence="6">
    <location>
        <begin position="149"/>
        <end position="171"/>
    </location>
</feature>
<keyword evidence="2" id="KW-1003">Cell membrane</keyword>
<reference evidence="10 11" key="2">
    <citation type="journal article" date="2015" name="MBio">
        <title>Genome-Resolved Metagenomic Analysis Reveals Roles for Candidate Phyla and Other Microbial Community Members in Biogeochemical Transformations in Oil Reservoirs.</title>
        <authorList>
            <person name="Hu P."/>
            <person name="Tom L."/>
            <person name="Singh A."/>
            <person name="Thomas B.C."/>
            <person name="Baker B.J."/>
            <person name="Piceno Y.M."/>
            <person name="Andersen G.L."/>
            <person name="Banfield J.F."/>
        </authorList>
    </citation>
    <scope>NUCLEOTIDE SEQUENCE [LARGE SCALE GENOMIC DNA]</scope>
</reference>
<evidence type="ECO:0000256" key="4">
    <source>
        <dbReference type="ARBA" id="ARBA00022989"/>
    </source>
</evidence>
<dbReference type="EMBL" id="DQBS01000178">
    <property type="protein sequence ID" value="HCO70500.1"/>
    <property type="molecule type" value="Genomic_DNA"/>
</dbReference>
<evidence type="ECO:0000256" key="5">
    <source>
        <dbReference type="ARBA" id="ARBA00023136"/>
    </source>
</evidence>
<evidence type="ECO:0000256" key="6">
    <source>
        <dbReference type="SAM" id="Phobius"/>
    </source>
</evidence>
<feature type="transmembrane region" description="Helical" evidence="6">
    <location>
        <begin position="237"/>
        <end position="263"/>
    </location>
</feature>
<dbReference type="CDD" id="cd06580">
    <property type="entry name" value="TM_PBP1_transp_TpRbsC_like"/>
    <property type="match status" value="1"/>
</dbReference>
<evidence type="ECO:0000313" key="12">
    <source>
        <dbReference type="Proteomes" id="UP000264215"/>
    </source>
</evidence>